<dbReference type="KEGG" id="sfo:Z042_06530"/>
<protein>
    <recommendedName>
        <fullName evidence="3">Cytoplasmic protein</fullName>
    </recommendedName>
</protein>
<dbReference type="Proteomes" id="UP000019030">
    <property type="component" value="Chromosome"/>
</dbReference>
<sequence length="115" mass="13784">MGLDDKAQEVFEWYDAKWNLPTPFSKKRPLTIEISLSTGKYPWAREEGDRIMNEFFDKFRVERAGFDFLKYWPYEKGFIPNFLLPKSQRVYYIEPEPLTIAMLIESAKAGRWLYD</sequence>
<evidence type="ECO:0000313" key="1">
    <source>
        <dbReference type="EMBL" id="AHG19310.1"/>
    </source>
</evidence>
<dbReference type="AlphaFoldDB" id="W0LBF5"/>
<evidence type="ECO:0000313" key="2">
    <source>
        <dbReference type="Proteomes" id="UP000019030"/>
    </source>
</evidence>
<reference evidence="1 2" key="1">
    <citation type="submission" date="2014-01" db="EMBL/GenBank/DDBJ databases">
        <title>Isolation of Serratia multitudinisentens RB-25 from Ex-Landfill site.</title>
        <authorList>
            <person name="Robson E.H.J."/>
        </authorList>
    </citation>
    <scope>NUCLEOTIDE SEQUENCE [LARGE SCALE GENOMIC DNA]</scope>
    <source>
        <strain evidence="1 2">RB-25</strain>
    </source>
</reference>
<organism evidence="1 2">
    <name type="scientific">Chania multitudinisentens RB-25</name>
    <dbReference type="NCBI Taxonomy" id="1441930"/>
    <lineage>
        <taxon>Bacteria</taxon>
        <taxon>Pseudomonadati</taxon>
        <taxon>Pseudomonadota</taxon>
        <taxon>Gammaproteobacteria</taxon>
        <taxon>Enterobacterales</taxon>
        <taxon>Yersiniaceae</taxon>
        <taxon>Chania</taxon>
    </lineage>
</organism>
<dbReference type="InterPro" id="IPR010862">
    <property type="entry name" value="DUF1493"/>
</dbReference>
<accession>W0LBF5</accession>
<name>W0LBF5_9GAMM</name>
<dbReference type="RefSeq" id="WP_024910051.1">
    <property type="nucleotide sequence ID" value="NZ_CP007044.2"/>
</dbReference>
<dbReference type="EMBL" id="CP007044">
    <property type="protein sequence ID" value="AHG19310.1"/>
    <property type="molecule type" value="Genomic_DNA"/>
</dbReference>
<dbReference type="OrthoDB" id="6476622at2"/>
<dbReference type="PATRIC" id="fig|1441930.4.peg.1302"/>
<dbReference type="Pfam" id="PF07377">
    <property type="entry name" value="DUF1493"/>
    <property type="match status" value="1"/>
</dbReference>
<dbReference type="eggNOG" id="ENOG50336KW">
    <property type="taxonomic scope" value="Bacteria"/>
</dbReference>
<dbReference type="HOGENOM" id="CLU_152554_4_0_6"/>
<reference evidence="1 2" key="2">
    <citation type="submission" date="2015-03" db="EMBL/GenBank/DDBJ databases">
        <authorList>
            <person name="Chan K.-G."/>
        </authorList>
    </citation>
    <scope>NUCLEOTIDE SEQUENCE [LARGE SCALE GENOMIC DNA]</scope>
    <source>
        <strain evidence="1 2">RB-25</strain>
    </source>
</reference>
<keyword evidence="2" id="KW-1185">Reference proteome</keyword>
<evidence type="ECO:0008006" key="3">
    <source>
        <dbReference type="Google" id="ProtNLM"/>
    </source>
</evidence>
<proteinExistence type="predicted"/>
<gene>
    <name evidence="1" type="ORF">Z042_06530</name>
</gene>